<gene>
    <name evidence="5" type="ORF">ACFQRF_23235</name>
</gene>
<dbReference type="Proteomes" id="UP001596540">
    <property type="component" value="Unassembled WGS sequence"/>
</dbReference>
<accession>A0ABW2KNV3</accession>
<dbReference type="InterPro" id="IPR011991">
    <property type="entry name" value="ArsR-like_HTH"/>
</dbReference>
<evidence type="ECO:0000256" key="3">
    <source>
        <dbReference type="ARBA" id="ARBA00023163"/>
    </source>
</evidence>
<organism evidence="5 6">
    <name type="scientific">Marinactinospora rubrisoli</name>
    <dbReference type="NCBI Taxonomy" id="2715399"/>
    <lineage>
        <taxon>Bacteria</taxon>
        <taxon>Bacillati</taxon>
        <taxon>Actinomycetota</taxon>
        <taxon>Actinomycetes</taxon>
        <taxon>Streptosporangiales</taxon>
        <taxon>Nocardiopsidaceae</taxon>
        <taxon>Marinactinospora</taxon>
    </lineage>
</organism>
<dbReference type="InterPro" id="IPR011008">
    <property type="entry name" value="Dimeric_a/b-barrel"/>
</dbReference>
<dbReference type="Pfam" id="PF01037">
    <property type="entry name" value="AsnC_trans_reg"/>
    <property type="match status" value="1"/>
</dbReference>
<dbReference type="Pfam" id="PF13412">
    <property type="entry name" value="HTH_24"/>
    <property type="match status" value="1"/>
</dbReference>
<dbReference type="PRINTS" id="PR00033">
    <property type="entry name" value="HTHASNC"/>
</dbReference>
<protein>
    <submittedName>
        <fullName evidence="5">Lrp/AsnC family transcriptional regulator</fullName>
    </submittedName>
</protein>
<evidence type="ECO:0000256" key="2">
    <source>
        <dbReference type="ARBA" id="ARBA00023125"/>
    </source>
</evidence>
<comment type="caution">
    <text evidence="5">The sequence shown here is derived from an EMBL/GenBank/DDBJ whole genome shotgun (WGS) entry which is preliminary data.</text>
</comment>
<reference evidence="6" key="1">
    <citation type="journal article" date="2019" name="Int. J. Syst. Evol. Microbiol.">
        <title>The Global Catalogue of Microorganisms (GCM) 10K type strain sequencing project: providing services to taxonomists for standard genome sequencing and annotation.</title>
        <authorList>
            <consortium name="The Broad Institute Genomics Platform"/>
            <consortium name="The Broad Institute Genome Sequencing Center for Infectious Disease"/>
            <person name="Wu L."/>
            <person name="Ma J."/>
        </authorList>
    </citation>
    <scope>NUCLEOTIDE SEQUENCE [LARGE SCALE GENOMIC DNA]</scope>
    <source>
        <strain evidence="6">CGMCC 4.7382</strain>
    </source>
</reference>
<name>A0ABW2KNV3_9ACTN</name>
<sequence>MSVDLDELDRAILRELQKDARMTNRDLAAAVGVAASTSLERVRALREKGVVRGYRAEVSLDALGRHVQAMISVRIRPPSRRNIEAFREWVARLPETVGVFVTSGNRDFLVHVAVPDTDALYGFVIDRLTQRPEVADVETSVVYEHLRAAAVEPVRSAPARTRRRPGGG</sequence>
<dbReference type="SUPFAM" id="SSF54909">
    <property type="entry name" value="Dimeric alpha+beta barrel"/>
    <property type="match status" value="1"/>
</dbReference>
<evidence type="ECO:0000259" key="4">
    <source>
        <dbReference type="PROSITE" id="PS50956"/>
    </source>
</evidence>
<proteinExistence type="predicted"/>
<dbReference type="RefSeq" id="WP_379873295.1">
    <property type="nucleotide sequence ID" value="NZ_JBHTBH010000013.1"/>
</dbReference>
<dbReference type="SUPFAM" id="SSF46785">
    <property type="entry name" value="Winged helix' DNA-binding domain"/>
    <property type="match status" value="1"/>
</dbReference>
<dbReference type="Gene3D" id="1.10.10.10">
    <property type="entry name" value="Winged helix-like DNA-binding domain superfamily/Winged helix DNA-binding domain"/>
    <property type="match status" value="1"/>
</dbReference>
<feature type="domain" description="HTH asnC-type" evidence="4">
    <location>
        <begin position="5"/>
        <end position="66"/>
    </location>
</feature>
<dbReference type="PANTHER" id="PTHR30154:SF54">
    <property type="entry name" value="POSSIBLE TRANSCRIPTIONAL REGULATORY PROTEIN (PROBABLY LRP_ASNC-FAMILY)"/>
    <property type="match status" value="1"/>
</dbReference>
<dbReference type="InterPro" id="IPR036390">
    <property type="entry name" value="WH_DNA-bd_sf"/>
</dbReference>
<dbReference type="SMART" id="SM00344">
    <property type="entry name" value="HTH_ASNC"/>
    <property type="match status" value="1"/>
</dbReference>
<dbReference type="InterPro" id="IPR019888">
    <property type="entry name" value="Tscrpt_reg_AsnC-like"/>
</dbReference>
<evidence type="ECO:0000313" key="5">
    <source>
        <dbReference type="EMBL" id="MFC7330649.1"/>
    </source>
</evidence>
<dbReference type="PANTHER" id="PTHR30154">
    <property type="entry name" value="LEUCINE-RESPONSIVE REGULATORY PROTEIN"/>
    <property type="match status" value="1"/>
</dbReference>
<dbReference type="Gene3D" id="3.30.70.920">
    <property type="match status" value="1"/>
</dbReference>
<dbReference type="InterPro" id="IPR019887">
    <property type="entry name" value="Tscrpt_reg_AsnC/Lrp_C"/>
</dbReference>
<evidence type="ECO:0000256" key="1">
    <source>
        <dbReference type="ARBA" id="ARBA00023015"/>
    </source>
</evidence>
<keyword evidence="6" id="KW-1185">Reference proteome</keyword>
<dbReference type="InterPro" id="IPR000485">
    <property type="entry name" value="AsnC-type_HTH_dom"/>
</dbReference>
<dbReference type="PROSITE" id="PS50956">
    <property type="entry name" value="HTH_ASNC_2"/>
    <property type="match status" value="1"/>
</dbReference>
<keyword evidence="2" id="KW-0238">DNA-binding</keyword>
<dbReference type="InterPro" id="IPR036388">
    <property type="entry name" value="WH-like_DNA-bd_sf"/>
</dbReference>
<keyword evidence="1" id="KW-0805">Transcription regulation</keyword>
<dbReference type="EMBL" id="JBHTBH010000013">
    <property type="protein sequence ID" value="MFC7330649.1"/>
    <property type="molecule type" value="Genomic_DNA"/>
</dbReference>
<keyword evidence="3" id="KW-0804">Transcription</keyword>
<dbReference type="CDD" id="cd00090">
    <property type="entry name" value="HTH_ARSR"/>
    <property type="match status" value="1"/>
</dbReference>
<evidence type="ECO:0000313" key="6">
    <source>
        <dbReference type="Proteomes" id="UP001596540"/>
    </source>
</evidence>